<sequence>MASPQSLEVARRARLIYDEQLREQLEREHANEFVAIEPESARFFLGATLSEAIQAARRAFPDRLPFALRIGHNSTVHLGALAS</sequence>
<keyword evidence="2" id="KW-1185">Reference proteome</keyword>
<organism evidence="1 2">
    <name type="scientific">Lacipirellula limnantheis</name>
    <dbReference type="NCBI Taxonomy" id="2528024"/>
    <lineage>
        <taxon>Bacteria</taxon>
        <taxon>Pseudomonadati</taxon>
        <taxon>Planctomycetota</taxon>
        <taxon>Planctomycetia</taxon>
        <taxon>Pirellulales</taxon>
        <taxon>Lacipirellulaceae</taxon>
        <taxon>Lacipirellula</taxon>
    </lineage>
</organism>
<evidence type="ECO:0008006" key="3">
    <source>
        <dbReference type="Google" id="ProtNLM"/>
    </source>
</evidence>
<dbReference type="Proteomes" id="UP000317909">
    <property type="component" value="Chromosome"/>
</dbReference>
<name>A0A517U680_9BACT</name>
<dbReference type="AlphaFoldDB" id="A0A517U680"/>
<dbReference type="EMBL" id="CP036339">
    <property type="protein sequence ID" value="QDT76137.1"/>
    <property type="molecule type" value="Genomic_DNA"/>
</dbReference>
<evidence type="ECO:0000313" key="2">
    <source>
        <dbReference type="Proteomes" id="UP000317909"/>
    </source>
</evidence>
<dbReference type="KEGG" id="llh:I41_53820"/>
<proteinExistence type="predicted"/>
<evidence type="ECO:0000313" key="1">
    <source>
        <dbReference type="EMBL" id="QDT76137.1"/>
    </source>
</evidence>
<protein>
    <recommendedName>
        <fullName evidence="3">DUF5678 domain-containing protein</fullName>
    </recommendedName>
</protein>
<dbReference type="RefSeq" id="WP_145435883.1">
    <property type="nucleotide sequence ID" value="NZ_CP036339.1"/>
</dbReference>
<gene>
    <name evidence="1" type="ORF">I41_53820</name>
</gene>
<reference evidence="1 2" key="1">
    <citation type="submission" date="2019-02" db="EMBL/GenBank/DDBJ databases">
        <title>Deep-cultivation of Planctomycetes and their phenomic and genomic characterization uncovers novel biology.</title>
        <authorList>
            <person name="Wiegand S."/>
            <person name="Jogler M."/>
            <person name="Boedeker C."/>
            <person name="Pinto D."/>
            <person name="Vollmers J."/>
            <person name="Rivas-Marin E."/>
            <person name="Kohn T."/>
            <person name="Peeters S.H."/>
            <person name="Heuer A."/>
            <person name="Rast P."/>
            <person name="Oberbeckmann S."/>
            <person name="Bunk B."/>
            <person name="Jeske O."/>
            <person name="Meyerdierks A."/>
            <person name="Storesund J.E."/>
            <person name="Kallscheuer N."/>
            <person name="Luecker S."/>
            <person name="Lage O.M."/>
            <person name="Pohl T."/>
            <person name="Merkel B.J."/>
            <person name="Hornburger P."/>
            <person name="Mueller R.-W."/>
            <person name="Bruemmer F."/>
            <person name="Labrenz M."/>
            <person name="Spormann A.M."/>
            <person name="Op den Camp H."/>
            <person name="Overmann J."/>
            <person name="Amann R."/>
            <person name="Jetten M.S.M."/>
            <person name="Mascher T."/>
            <person name="Medema M.H."/>
            <person name="Devos D.P."/>
            <person name="Kaster A.-K."/>
            <person name="Ovreas L."/>
            <person name="Rohde M."/>
            <person name="Galperin M.Y."/>
            <person name="Jogler C."/>
        </authorList>
    </citation>
    <scope>NUCLEOTIDE SEQUENCE [LARGE SCALE GENOMIC DNA]</scope>
    <source>
        <strain evidence="1 2">I41</strain>
    </source>
</reference>
<dbReference type="OrthoDB" id="284592at2"/>
<accession>A0A517U680</accession>